<dbReference type="PROSITE" id="PS50110">
    <property type="entry name" value="RESPONSE_REGULATORY"/>
    <property type="match status" value="1"/>
</dbReference>
<keyword evidence="1 2" id="KW-0597">Phosphoprotein</keyword>
<dbReference type="InterPro" id="IPR011006">
    <property type="entry name" value="CheY-like_superfamily"/>
</dbReference>
<keyword evidence="7" id="KW-1185">Reference proteome</keyword>
<proteinExistence type="predicted"/>
<feature type="domain" description="Response regulatory" evidence="3">
    <location>
        <begin position="21"/>
        <end position="136"/>
    </location>
</feature>
<evidence type="ECO:0000256" key="1">
    <source>
        <dbReference type="ARBA" id="ARBA00022553"/>
    </source>
</evidence>
<name>A0A6P1C960_RHITR</name>
<dbReference type="EMBL" id="JACHBF010000021">
    <property type="protein sequence ID" value="MBB6494889.1"/>
    <property type="molecule type" value="Genomic_DNA"/>
</dbReference>
<evidence type="ECO:0000313" key="4">
    <source>
        <dbReference type="EMBL" id="MBB6494889.1"/>
    </source>
</evidence>
<evidence type="ECO:0000256" key="2">
    <source>
        <dbReference type="PROSITE-ProRule" id="PRU00169"/>
    </source>
</evidence>
<organism evidence="5 6">
    <name type="scientific">Rhizobium tropici</name>
    <dbReference type="NCBI Taxonomy" id="398"/>
    <lineage>
        <taxon>Bacteria</taxon>
        <taxon>Pseudomonadati</taxon>
        <taxon>Pseudomonadota</taxon>
        <taxon>Alphaproteobacteria</taxon>
        <taxon>Hyphomicrobiales</taxon>
        <taxon>Rhizobiaceae</taxon>
        <taxon>Rhizobium/Agrobacterium group</taxon>
        <taxon>Rhizobium</taxon>
    </lineage>
</organism>
<comment type="caution">
    <text evidence="5">The sequence shown here is derived from an EMBL/GenBank/DDBJ whole genome shotgun (WGS) entry which is preliminary data.</text>
</comment>
<accession>A0A6P1C960</accession>
<reference evidence="4 7" key="2">
    <citation type="submission" date="2020-08" db="EMBL/GenBank/DDBJ databases">
        <title>Genomic Encyclopedia of Type Strains, Phase IV (KMG-V): Genome sequencing to study the core and pangenomes of soil and plant-associated prokaryotes.</title>
        <authorList>
            <person name="Whitman W."/>
        </authorList>
    </citation>
    <scope>NUCLEOTIDE SEQUENCE [LARGE SCALE GENOMIC DNA]</scope>
    <source>
        <strain evidence="4 7">SEMIA 4059</strain>
    </source>
</reference>
<evidence type="ECO:0000313" key="7">
    <source>
        <dbReference type="Proteomes" id="UP000526625"/>
    </source>
</evidence>
<dbReference type="Pfam" id="PF00072">
    <property type="entry name" value="Response_reg"/>
    <property type="match status" value="1"/>
</dbReference>
<reference evidence="5 6" key="1">
    <citation type="submission" date="2020-02" db="EMBL/GenBank/DDBJ databases">
        <title>Draft genome sequence of Rhizobium tropici.</title>
        <authorList>
            <person name="Khayi S."/>
            <person name="Jemo M."/>
        </authorList>
    </citation>
    <scope>NUCLEOTIDE SEQUENCE [LARGE SCALE GENOMIC DNA]</scope>
    <source>
        <strain evidence="5 6">A12</strain>
    </source>
</reference>
<sequence>MVDDFAEKSPKIISGDGRQLLVLIAEDEFLIKADLEDVVRDAGFEHFALSNADEAILALEEDSARFCALITDIKMPGAANGWDLARRARELQPHMPVIYMTGDSAQDWAAQGVPNSILLQKPFVHAQLVTALTTLLNDAATSTVGQ</sequence>
<dbReference type="PANTHER" id="PTHR44591:SF21">
    <property type="entry name" value="TWO-COMPONENT RESPONSE REGULATOR"/>
    <property type="match status" value="1"/>
</dbReference>
<dbReference type="Gene3D" id="3.40.50.2300">
    <property type="match status" value="1"/>
</dbReference>
<dbReference type="SMART" id="SM00448">
    <property type="entry name" value="REC"/>
    <property type="match status" value="1"/>
</dbReference>
<dbReference type="InterPro" id="IPR001789">
    <property type="entry name" value="Sig_transdc_resp-reg_receiver"/>
</dbReference>
<dbReference type="Proteomes" id="UP000471190">
    <property type="component" value="Unassembled WGS sequence"/>
</dbReference>
<dbReference type="Proteomes" id="UP000526625">
    <property type="component" value="Unassembled WGS sequence"/>
</dbReference>
<evidence type="ECO:0000259" key="3">
    <source>
        <dbReference type="PROSITE" id="PS50110"/>
    </source>
</evidence>
<dbReference type="PANTHER" id="PTHR44591">
    <property type="entry name" value="STRESS RESPONSE REGULATOR PROTEIN 1"/>
    <property type="match status" value="1"/>
</dbReference>
<evidence type="ECO:0000313" key="5">
    <source>
        <dbReference type="EMBL" id="NEV12936.1"/>
    </source>
</evidence>
<feature type="modified residue" description="4-aspartylphosphate" evidence="2">
    <location>
        <position position="72"/>
    </location>
</feature>
<protein>
    <submittedName>
        <fullName evidence="4 5">Response regulator</fullName>
    </submittedName>
</protein>
<gene>
    <name evidence="4" type="ORF">GGD45_005340</name>
    <name evidence="5" type="ORF">GXW80_18255</name>
</gene>
<dbReference type="EMBL" id="JAADZA010000020">
    <property type="protein sequence ID" value="NEV12936.1"/>
    <property type="molecule type" value="Genomic_DNA"/>
</dbReference>
<evidence type="ECO:0000313" key="6">
    <source>
        <dbReference type="Proteomes" id="UP000471190"/>
    </source>
</evidence>
<dbReference type="SUPFAM" id="SSF52172">
    <property type="entry name" value="CheY-like"/>
    <property type="match status" value="1"/>
</dbReference>
<keyword evidence="4" id="KW-0238">DNA-binding</keyword>
<dbReference type="RefSeq" id="WP_015342125.1">
    <property type="nucleotide sequence ID" value="NZ_JAADZA010000020.1"/>
</dbReference>
<dbReference type="AlphaFoldDB" id="A0A6P1C960"/>
<dbReference type="InterPro" id="IPR050595">
    <property type="entry name" value="Bact_response_regulator"/>
</dbReference>
<dbReference type="GO" id="GO:0000160">
    <property type="term" value="P:phosphorelay signal transduction system"/>
    <property type="evidence" value="ECO:0007669"/>
    <property type="project" value="InterPro"/>
</dbReference>
<dbReference type="GO" id="GO:0003677">
    <property type="term" value="F:DNA binding"/>
    <property type="evidence" value="ECO:0007669"/>
    <property type="project" value="UniProtKB-KW"/>
</dbReference>